<keyword evidence="3" id="KW-1185">Reference proteome</keyword>
<dbReference type="AlphaFoldDB" id="A0AAE2VC26"/>
<feature type="transmembrane region" description="Helical" evidence="1">
    <location>
        <begin position="65"/>
        <end position="86"/>
    </location>
</feature>
<organism evidence="2 3">
    <name type="scientific">Oceaniferula flava</name>
    <dbReference type="NCBI Taxonomy" id="2800421"/>
    <lineage>
        <taxon>Bacteria</taxon>
        <taxon>Pseudomonadati</taxon>
        <taxon>Verrucomicrobiota</taxon>
        <taxon>Verrucomicrobiia</taxon>
        <taxon>Verrucomicrobiales</taxon>
        <taxon>Verrucomicrobiaceae</taxon>
        <taxon>Oceaniferula</taxon>
    </lineage>
</organism>
<keyword evidence="1" id="KW-0472">Membrane</keyword>
<evidence type="ECO:0000313" key="3">
    <source>
        <dbReference type="Proteomes" id="UP000634206"/>
    </source>
</evidence>
<dbReference type="RefSeq" id="WP_309489731.1">
    <property type="nucleotide sequence ID" value="NZ_JAENIG010000005.1"/>
</dbReference>
<keyword evidence="1" id="KW-0812">Transmembrane</keyword>
<gene>
    <name evidence="2" type="ORF">JIN83_09125</name>
</gene>
<dbReference type="Proteomes" id="UP000634206">
    <property type="component" value="Unassembled WGS sequence"/>
</dbReference>
<dbReference type="EMBL" id="JAENIG010000005">
    <property type="protein sequence ID" value="MBK1855120.1"/>
    <property type="molecule type" value="Genomic_DNA"/>
</dbReference>
<evidence type="ECO:0000313" key="2">
    <source>
        <dbReference type="EMBL" id="MBK1855120.1"/>
    </source>
</evidence>
<sequence>MNEPSTTTSADLKPTAAEFATLWSQRLAGPAVTVFSYGLIIGLALTGLGVMAVSAITWLFSGADWFCGIGLLTGGIFLASASVLFLGQLTRTGEAISRNGKTPDPA</sequence>
<evidence type="ECO:0000256" key="1">
    <source>
        <dbReference type="SAM" id="Phobius"/>
    </source>
</evidence>
<name>A0AAE2VC26_9BACT</name>
<proteinExistence type="predicted"/>
<reference evidence="2" key="1">
    <citation type="submission" date="2021-01" db="EMBL/GenBank/DDBJ databases">
        <title>Modified the classification status of verrucomicrobia.</title>
        <authorList>
            <person name="Feng X."/>
        </authorList>
    </citation>
    <scope>NUCLEOTIDE SEQUENCE</scope>
    <source>
        <strain evidence="2">5K15</strain>
    </source>
</reference>
<keyword evidence="1" id="KW-1133">Transmembrane helix</keyword>
<accession>A0AAE2VC26</accession>
<comment type="caution">
    <text evidence="2">The sequence shown here is derived from an EMBL/GenBank/DDBJ whole genome shotgun (WGS) entry which is preliminary data.</text>
</comment>
<protein>
    <submittedName>
        <fullName evidence="2">Uncharacterized protein</fullName>
    </submittedName>
</protein>
<feature type="transmembrane region" description="Helical" evidence="1">
    <location>
        <begin position="34"/>
        <end position="59"/>
    </location>
</feature>